<dbReference type="Gene3D" id="3.60.10.10">
    <property type="entry name" value="Endonuclease/exonuclease/phosphatase"/>
    <property type="match status" value="1"/>
</dbReference>
<dbReference type="GO" id="GO:0003824">
    <property type="term" value="F:catalytic activity"/>
    <property type="evidence" value="ECO:0007669"/>
    <property type="project" value="InterPro"/>
</dbReference>
<feature type="domain" description="Endonuclease/exonuclease/phosphatase" evidence="1">
    <location>
        <begin position="38"/>
        <end position="133"/>
    </location>
</feature>
<dbReference type="GO" id="GO:0007508">
    <property type="term" value="P:larval heart development"/>
    <property type="evidence" value="ECO:0007669"/>
    <property type="project" value="TreeGrafter"/>
</dbReference>
<dbReference type="SUPFAM" id="SSF56219">
    <property type="entry name" value="DNase I-like"/>
    <property type="match status" value="1"/>
</dbReference>
<dbReference type="InterPro" id="IPR005135">
    <property type="entry name" value="Endo/exonuclease/phosphatase"/>
</dbReference>
<dbReference type="PANTHER" id="PTHR33395:SF22">
    <property type="entry name" value="REVERSE TRANSCRIPTASE DOMAIN-CONTAINING PROTEIN"/>
    <property type="match status" value="1"/>
</dbReference>
<evidence type="ECO:0000313" key="3">
    <source>
        <dbReference type="Proteomes" id="UP000275846"/>
    </source>
</evidence>
<keyword evidence="3" id="KW-1185">Reference proteome</keyword>
<dbReference type="WBParaSite" id="SSLN_0002020901-mRNA-1">
    <property type="protein sequence ID" value="SSLN_0002020901-mRNA-1"/>
    <property type="gene ID" value="SSLN_0002020901"/>
</dbReference>
<dbReference type="EMBL" id="UYSU01047657">
    <property type="protein sequence ID" value="VDM05866.1"/>
    <property type="molecule type" value="Genomic_DNA"/>
</dbReference>
<reference evidence="2 3" key="2">
    <citation type="submission" date="2018-11" db="EMBL/GenBank/DDBJ databases">
        <authorList>
            <consortium name="Pathogen Informatics"/>
        </authorList>
    </citation>
    <scope>NUCLEOTIDE SEQUENCE [LARGE SCALE GENOMIC DNA]</scope>
    <source>
        <strain evidence="2 3">NST_G2</strain>
    </source>
</reference>
<name>A0A183TSN2_SCHSO</name>
<dbReference type="GO" id="GO:0031012">
    <property type="term" value="C:extracellular matrix"/>
    <property type="evidence" value="ECO:0007669"/>
    <property type="project" value="TreeGrafter"/>
</dbReference>
<dbReference type="Pfam" id="PF14529">
    <property type="entry name" value="Exo_endo_phos_2"/>
    <property type="match status" value="1"/>
</dbReference>
<organism evidence="4">
    <name type="scientific">Schistocephalus solidus</name>
    <name type="common">Tapeworm</name>
    <dbReference type="NCBI Taxonomy" id="70667"/>
    <lineage>
        <taxon>Eukaryota</taxon>
        <taxon>Metazoa</taxon>
        <taxon>Spiralia</taxon>
        <taxon>Lophotrochozoa</taxon>
        <taxon>Platyhelminthes</taxon>
        <taxon>Cestoda</taxon>
        <taxon>Eucestoda</taxon>
        <taxon>Diphyllobothriidea</taxon>
        <taxon>Diphyllobothriidae</taxon>
        <taxon>Schistocephalus</taxon>
    </lineage>
</organism>
<evidence type="ECO:0000259" key="1">
    <source>
        <dbReference type="Pfam" id="PF14529"/>
    </source>
</evidence>
<dbReference type="GO" id="GO:0061343">
    <property type="term" value="P:cell adhesion involved in heart morphogenesis"/>
    <property type="evidence" value="ECO:0007669"/>
    <property type="project" value="TreeGrafter"/>
</dbReference>
<evidence type="ECO:0000313" key="2">
    <source>
        <dbReference type="EMBL" id="VDM05866.1"/>
    </source>
</evidence>
<gene>
    <name evidence="2" type="ORF">SSLN_LOCUS19480</name>
</gene>
<evidence type="ECO:0000313" key="4">
    <source>
        <dbReference type="WBParaSite" id="SSLN_0002020901-mRNA-1"/>
    </source>
</evidence>
<dbReference type="OrthoDB" id="6285797at2759"/>
<protein>
    <submittedName>
        <fullName evidence="4">Endo/exonuclease/phosphatase domain-containing protein</fullName>
    </submittedName>
</protein>
<reference evidence="4" key="1">
    <citation type="submission" date="2016-06" db="UniProtKB">
        <authorList>
            <consortium name="WormBaseParasite"/>
        </authorList>
    </citation>
    <scope>IDENTIFICATION</scope>
</reference>
<sequence>MLIREGIDFTPDGRSPNRNSACEILSCKLKVPNQPDLHIAVVYRPLGQRTDTDEALITEVKQICRSIHLLILGDFNAPDIDWVSMYGSRSENPFGQKLLQLVNDEFITQDVTMETRFGNGQQSSCLDLSNRRDDNYNFTETFHEFRVLILWKLSSVLMASVDSESGAGLHGEGNIAGSAVRNRVIPQSTVSIHSTAYLLLVQNT</sequence>
<dbReference type="AlphaFoldDB" id="A0A183TSN2"/>
<dbReference type="PANTHER" id="PTHR33395">
    <property type="entry name" value="TRANSCRIPTASE, PUTATIVE-RELATED-RELATED"/>
    <property type="match status" value="1"/>
</dbReference>
<dbReference type="Proteomes" id="UP000275846">
    <property type="component" value="Unassembled WGS sequence"/>
</dbReference>
<dbReference type="InterPro" id="IPR036691">
    <property type="entry name" value="Endo/exonu/phosph_ase_sf"/>
</dbReference>
<accession>A0A183TSN2</accession>
<proteinExistence type="predicted"/>